<proteinExistence type="predicted"/>
<keyword evidence="6" id="KW-1185">Reference proteome</keyword>
<dbReference type="GO" id="GO:0005524">
    <property type="term" value="F:ATP binding"/>
    <property type="evidence" value="ECO:0007669"/>
    <property type="project" value="UniProtKB-KW"/>
</dbReference>
<dbReference type="Proteomes" id="UP000641514">
    <property type="component" value="Unassembled WGS sequence"/>
</dbReference>
<dbReference type="SMART" id="SM00382">
    <property type="entry name" value="AAA"/>
    <property type="match status" value="1"/>
</dbReference>
<dbReference type="Gene3D" id="3.40.50.300">
    <property type="entry name" value="P-loop containing nucleotide triphosphate hydrolases"/>
    <property type="match status" value="1"/>
</dbReference>
<organism evidence="5 6">
    <name type="scientific">Hoyosella rhizosphaerae</name>
    <dbReference type="NCBI Taxonomy" id="1755582"/>
    <lineage>
        <taxon>Bacteria</taxon>
        <taxon>Bacillati</taxon>
        <taxon>Actinomycetota</taxon>
        <taxon>Actinomycetes</taxon>
        <taxon>Mycobacteriales</taxon>
        <taxon>Hoyosellaceae</taxon>
        <taxon>Hoyosella</taxon>
    </lineage>
</organism>
<dbReference type="EMBL" id="BMJH01000001">
    <property type="protein sequence ID" value="GGC55233.1"/>
    <property type="molecule type" value="Genomic_DNA"/>
</dbReference>
<evidence type="ECO:0000256" key="3">
    <source>
        <dbReference type="ARBA" id="ARBA00022840"/>
    </source>
</evidence>
<evidence type="ECO:0000256" key="2">
    <source>
        <dbReference type="ARBA" id="ARBA00022741"/>
    </source>
</evidence>
<reference evidence="5" key="2">
    <citation type="submission" date="2020-09" db="EMBL/GenBank/DDBJ databases">
        <authorList>
            <person name="Sun Q."/>
            <person name="Zhou Y."/>
        </authorList>
    </citation>
    <scope>NUCLEOTIDE SEQUENCE</scope>
    <source>
        <strain evidence="5">CGMCC 1.15478</strain>
    </source>
</reference>
<dbReference type="PROSITE" id="PS00211">
    <property type="entry name" value="ABC_TRANSPORTER_1"/>
    <property type="match status" value="1"/>
</dbReference>
<evidence type="ECO:0000313" key="6">
    <source>
        <dbReference type="Proteomes" id="UP000641514"/>
    </source>
</evidence>
<dbReference type="GO" id="GO:0016887">
    <property type="term" value="F:ATP hydrolysis activity"/>
    <property type="evidence" value="ECO:0007669"/>
    <property type="project" value="InterPro"/>
</dbReference>
<dbReference type="Pfam" id="PF00005">
    <property type="entry name" value="ABC_tran"/>
    <property type="match status" value="1"/>
</dbReference>
<dbReference type="CDD" id="cd03214">
    <property type="entry name" value="ABC_Iron-Siderophores_B12_Hemin"/>
    <property type="match status" value="1"/>
</dbReference>
<dbReference type="InterPro" id="IPR027417">
    <property type="entry name" value="P-loop_NTPase"/>
</dbReference>
<dbReference type="InterPro" id="IPR017871">
    <property type="entry name" value="ABC_transporter-like_CS"/>
</dbReference>
<reference evidence="5" key="1">
    <citation type="journal article" date="2014" name="Int. J. Syst. Evol. Microbiol.">
        <title>Complete genome sequence of Corynebacterium casei LMG S-19264T (=DSM 44701T), isolated from a smear-ripened cheese.</title>
        <authorList>
            <consortium name="US DOE Joint Genome Institute (JGI-PGF)"/>
            <person name="Walter F."/>
            <person name="Albersmeier A."/>
            <person name="Kalinowski J."/>
            <person name="Ruckert C."/>
        </authorList>
    </citation>
    <scope>NUCLEOTIDE SEQUENCE</scope>
    <source>
        <strain evidence="5">CGMCC 1.15478</strain>
    </source>
</reference>
<evidence type="ECO:0000259" key="4">
    <source>
        <dbReference type="PROSITE" id="PS50893"/>
    </source>
</evidence>
<keyword evidence="3 5" id="KW-0067">ATP-binding</keyword>
<dbReference type="InterPro" id="IPR050153">
    <property type="entry name" value="Metal_Ion_Import_ABC"/>
</dbReference>
<dbReference type="SUPFAM" id="SSF52540">
    <property type="entry name" value="P-loop containing nucleoside triphosphate hydrolases"/>
    <property type="match status" value="1"/>
</dbReference>
<name>A0A916XA50_9ACTN</name>
<accession>A0A916XA50</accession>
<dbReference type="FunFam" id="3.40.50.300:FF:000134">
    <property type="entry name" value="Iron-enterobactin ABC transporter ATP-binding protein"/>
    <property type="match status" value="1"/>
</dbReference>
<gene>
    <name evidence="5" type="ORF">GCM10011410_04530</name>
</gene>
<dbReference type="PANTHER" id="PTHR42734:SF19">
    <property type="entry name" value="IRON COMPOUNDS ABC TRANSPORTER, ATP-BINDING PROTEIN"/>
    <property type="match status" value="1"/>
</dbReference>
<keyword evidence="1" id="KW-0813">Transport</keyword>
<evidence type="ECO:0000256" key="1">
    <source>
        <dbReference type="ARBA" id="ARBA00022448"/>
    </source>
</evidence>
<dbReference type="PANTHER" id="PTHR42734">
    <property type="entry name" value="METAL TRANSPORT SYSTEM ATP-BINDING PROTEIN TM_0124-RELATED"/>
    <property type="match status" value="1"/>
</dbReference>
<sequence>MLSVRDVTTSLGGQRILDGISVDVAEGRLGVLFGPNGAGKSTLFRCIIGAQKHTGEVSIDGESIRSWRTEAIARAIAYVPQDHATTFSFLVRDIVLMGRNPQRGGVFGPRTSDVEAAHYALERLSLLHLADRSFTTLSGGQRQLVLIARALAQNARFLLFDEPTASLDFGNQMLVWETIRSLVDEGHGALVCTHDPNHALWFADDAVVLNKRGSVLATGGAADVIDAARVNDLYACAATLGMIGLRRVVVPGLVKVPG</sequence>
<dbReference type="RefSeq" id="WP_188670247.1">
    <property type="nucleotide sequence ID" value="NZ_BMJH01000001.1"/>
</dbReference>
<dbReference type="InterPro" id="IPR003439">
    <property type="entry name" value="ABC_transporter-like_ATP-bd"/>
</dbReference>
<dbReference type="AlphaFoldDB" id="A0A916XA50"/>
<feature type="domain" description="ABC transporter" evidence="4">
    <location>
        <begin position="2"/>
        <end position="237"/>
    </location>
</feature>
<keyword evidence="2" id="KW-0547">Nucleotide-binding</keyword>
<protein>
    <submittedName>
        <fullName evidence="5">ABC transporter ATP-binding protein</fullName>
    </submittedName>
</protein>
<evidence type="ECO:0000313" key="5">
    <source>
        <dbReference type="EMBL" id="GGC55233.1"/>
    </source>
</evidence>
<comment type="caution">
    <text evidence="5">The sequence shown here is derived from an EMBL/GenBank/DDBJ whole genome shotgun (WGS) entry which is preliminary data.</text>
</comment>
<dbReference type="PROSITE" id="PS50893">
    <property type="entry name" value="ABC_TRANSPORTER_2"/>
    <property type="match status" value="1"/>
</dbReference>
<dbReference type="InterPro" id="IPR003593">
    <property type="entry name" value="AAA+_ATPase"/>
</dbReference>